<reference evidence="9" key="1">
    <citation type="submission" date="2014-03" db="EMBL/GenBank/DDBJ databases">
        <authorList>
            <person name="Casaregola S."/>
        </authorList>
    </citation>
    <scope>NUCLEOTIDE SEQUENCE [LARGE SCALE GENOMIC DNA]</scope>
    <source>
        <strain evidence="9">CLIB 918</strain>
    </source>
</reference>
<evidence type="ECO:0000256" key="4">
    <source>
        <dbReference type="ARBA" id="ARBA00022989"/>
    </source>
</evidence>
<dbReference type="PANTHER" id="PTHR10984:SF25">
    <property type="entry name" value="ENDOPLASMIC RETICULUM-GOLGI INTERMEDIATE COMPARTMENT PROTEIN 3"/>
    <property type="match status" value="1"/>
</dbReference>
<gene>
    <name evidence="9" type="ORF">BN980_GECA24s00769g</name>
</gene>
<dbReference type="InterPro" id="IPR012936">
    <property type="entry name" value="Erv_C"/>
</dbReference>
<evidence type="ECO:0000256" key="3">
    <source>
        <dbReference type="ARBA" id="ARBA00022692"/>
    </source>
</evidence>
<protein>
    <recommendedName>
        <fullName evidence="6">Endoplasmic reticulum-Golgi intermediate compartment protein</fullName>
    </recommendedName>
</protein>
<proteinExistence type="inferred from homology"/>
<evidence type="ECO:0000313" key="9">
    <source>
        <dbReference type="EMBL" id="CDO57700.1"/>
    </source>
</evidence>
<dbReference type="STRING" id="1173061.A0A0J9XJA9"/>
<sequence length="400" mass="44615">MAGKNLLSFDVFAKTVEDARIRTASGGLVTILAAITIIWLTISEYLDYRRIEYRPELVVDKARGDKLLINFDITFPNIPCDVLTMDILDVAGETQTAISHGVVKTRLDANGKKIATMDVSFNGEETSEQKRIKALYASKGPDYCGSCWGAVPEGETRCCNTCEDVRRAYQEVGWAFFDGSNIEQCDFENYKERVEQTKNEGCNIAGHVKVNKVIGNFHFAPGSPVSTNEGQHSHDVSLYTRRDMPYKFAHTINHISFGDMIVEDNANELSNPLAGVIKPCDGKYFMFQYFMKVVATEFVRLDGTKIETNQYSVTSHERSLYGGRDEDHPHTLHNRGGVPGVYFSYDISPMKVINREQRPKSFGAFLTGVCSIIGGVLTVGAVIDRSVWAADKAIRRKKSV</sequence>
<dbReference type="GO" id="GO:0006888">
    <property type="term" value="P:endoplasmic reticulum to Golgi vesicle-mediated transport"/>
    <property type="evidence" value="ECO:0007669"/>
    <property type="project" value="UniProtKB-UniRule"/>
</dbReference>
<feature type="domain" description="Endoplasmic reticulum vesicle transporter N-terminal" evidence="8">
    <location>
        <begin position="7"/>
        <end position="95"/>
    </location>
</feature>
<dbReference type="GO" id="GO:0030134">
    <property type="term" value="C:COPII-coated ER to Golgi transport vesicle"/>
    <property type="evidence" value="ECO:0007669"/>
    <property type="project" value="TreeGrafter"/>
</dbReference>
<evidence type="ECO:0000259" key="8">
    <source>
        <dbReference type="Pfam" id="PF13850"/>
    </source>
</evidence>
<evidence type="ECO:0000256" key="5">
    <source>
        <dbReference type="ARBA" id="ARBA00023136"/>
    </source>
</evidence>
<feature type="transmembrane region" description="Helical" evidence="6">
    <location>
        <begin position="362"/>
        <end position="383"/>
    </location>
</feature>
<keyword evidence="10" id="KW-1185">Reference proteome</keyword>
<dbReference type="AlphaFoldDB" id="A0A0J9XJA9"/>
<organism evidence="9 10">
    <name type="scientific">Geotrichum candidum</name>
    <name type="common">Oospora lactis</name>
    <name type="synonym">Dipodascus geotrichum</name>
    <dbReference type="NCBI Taxonomy" id="1173061"/>
    <lineage>
        <taxon>Eukaryota</taxon>
        <taxon>Fungi</taxon>
        <taxon>Dikarya</taxon>
        <taxon>Ascomycota</taxon>
        <taxon>Saccharomycotina</taxon>
        <taxon>Dipodascomycetes</taxon>
        <taxon>Dipodascales</taxon>
        <taxon>Dipodascaceae</taxon>
        <taxon>Geotrichum</taxon>
    </lineage>
</organism>
<keyword evidence="5 6" id="KW-0472">Membrane</keyword>
<comment type="similarity">
    <text evidence="2 6">Belongs to the ERGIC family.</text>
</comment>
<comment type="caution">
    <text evidence="9">The sequence shown here is derived from an EMBL/GenBank/DDBJ whole genome shotgun (WGS) entry which is preliminary data.</text>
</comment>
<evidence type="ECO:0000256" key="2">
    <source>
        <dbReference type="ARBA" id="ARBA00005648"/>
    </source>
</evidence>
<dbReference type="Pfam" id="PF13850">
    <property type="entry name" value="ERGIC_N"/>
    <property type="match status" value="1"/>
</dbReference>
<evidence type="ECO:0000313" key="10">
    <source>
        <dbReference type="Proteomes" id="UP000242525"/>
    </source>
</evidence>
<evidence type="ECO:0000259" key="7">
    <source>
        <dbReference type="Pfam" id="PF07970"/>
    </source>
</evidence>
<dbReference type="Pfam" id="PF07970">
    <property type="entry name" value="COPIIcoated_ERV"/>
    <property type="match status" value="1"/>
</dbReference>
<dbReference type="InterPro" id="IPR039542">
    <property type="entry name" value="Erv_N"/>
</dbReference>
<keyword evidence="3 6" id="KW-0812">Transmembrane</keyword>
<dbReference type="Proteomes" id="UP000242525">
    <property type="component" value="Unassembled WGS sequence"/>
</dbReference>
<evidence type="ECO:0000256" key="6">
    <source>
        <dbReference type="RuleBase" id="RU369013"/>
    </source>
</evidence>
<keyword evidence="6" id="KW-0333">Golgi apparatus</keyword>
<keyword evidence="4 6" id="KW-1133">Transmembrane helix</keyword>
<keyword evidence="6" id="KW-0256">Endoplasmic reticulum</keyword>
<dbReference type="GO" id="GO:0005789">
    <property type="term" value="C:endoplasmic reticulum membrane"/>
    <property type="evidence" value="ECO:0007669"/>
    <property type="project" value="UniProtKB-SubCell"/>
</dbReference>
<dbReference type="OrthoDB" id="270930at2759"/>
<dbReference type="GO" id="GO:0033116">
    <property type="term" value="C:endoplasmic reticulum-Golgi intermediate compartment membrane"/>
    <property type="evidence" value="ECO:0007669"/>
    <property type="project" value="UniProtKB-SubCell"/>
</dbReference>
<dbReference type="InterPro" id="IPR045888">
    <property type="entry name" value="Erv"/>
</dbReference>
<keyword evidence="6" id="KW-0813">Transport</keyword>
<name>A0A0J9XJA9_GEOCN</name>
<dbReference type="EMBL" id="CCBN010000024">
    <property type="protein sequence ID" value="CDO57700.1"/>
    <property type="molecule type" value="Genomic_DNA"/>
</dbReference>
<feature type="domain" description="Endoplasmic reticulum vesicle transporter C-terminal" evidence="7">
    <location>
        <begin position="147"/>
        <end position="384"/>
    </location>
</feature>
<keyword evidence="6" id="KW-0931">ER-Golgi transport</keyword>
<comment type="subcellular location">
    <subcellularLocation>
        <location evidence="6">Endoplasmic reticulum membrane</location>
        <topology evidence="6">Multi-pass membrane protein</topology>
    </subcellularLocation>
    <subcellularLocation>
        <location evidence="6">Endoplasmic reticulum-Golgi intermediate compartment membrane</location>
        <topology evidence="6">Multi-pass membrane protein</topology>
    </subcellularLocation>
    <subcellularLocation>
        <location evidence="6">Golgi apparatus membrane</location>
        <topology evidence="6">Multi-pass membrane protein</topology>
    </subcellularLocation>
    <subcellularLocation>
        <location evidence="1">Membrane</location>
        <topology evidence="1">Multi-pass membrane protein</topology>
    </subcellularLocation>
</comment>
<feature type="transmembrane region" description="Helical" evidence="6">
    <location>
        <begin position="20"/>
        <end position="42"/>
    </location>
</feature>
<dbReference type="GO" id="GO:0000139">
    <property type="term" value="C:Golgi membrane"/>
    <property type="evidence" value="ECO:0007669"/>
    <property type="project" value="UniProtKB-SubCell"/>
</dbReference>
<dbReference type="GO" id="GO:0006890">
    <property type="term" value="P:retrograde vesicle-mediated transport, Golgi to endoplasmic reticulum"/>
    <property type="evidence" value="ECO:0007669"/>
    <property type="project" value="TreeGrafter"/>
</dbReference>
<comment type="function">
    <text evidence="6">Plays a role in transport between endoplasmic reticulum and Golgi.</text>
</comment>
<dbReference type="PANTHER" id="PTHR10984">
    <property type="entry name" value="ENDOPLASMIC RETICULUM-GOLGI INTERMEDIATE COMPARTMENT PROTEIN"/>
    <property type="match status" value="1"/>
</dbReference>
<accession>A0A0J9XJA9</accession>
<evidence type="ECO:0000256" key="1">
    <source>
        <dbReference type="ARBA" id="ARBA00004141"/>
    </source>
</evidence>